<sequence length="170" mass="19704">MPFQEKIQIVKNNLVHLPLFIKTLYKTLYSSLTVTPSYLGGYYNEFTGVAKIKSVNERINIVFYNKGGEVLNYSLHNLYYLQKINDLCKQSNISLVLISTPLHSLHKDKIPVNYLKKHQEIVNKSNRHLLDYSNLLEDAKYFMPDGDHVNKRGSISTINIFKSQLNQILK</sequence>
<accession>A0A3N0WVY1</accession>
<dbReference type="SUPFAM" id="SSF52266">
    <property type="entry name" value="SGNH hydrolase"/>
    <property type="match status" value="1"/>
</dbReference>
<dbReference type="Proteomes" id="UP000270224">
    <property type="component" value="Unassembled WGS sequence"/>
</dbReference>
<name>A0A3N0WVY1_9FLAO</name>
<protein>
    <recommendedName>
        <fullName evidence="3">SGNH/GDSL hydrolase family protein</fullName>
    </recommendedName>
</protein>
<organism evidence="1 2">
    <name type="scientific">Kaistella daneshvariae</name>
    <dbReference type="NCBI Taxonomy" id="2487074"/>
    <lineage>
        <taxon>Bacteria</taxon>
        <taxon>Pseudomonadati</taxon>
        <taxon>Bacteroidota</taxon>
        <taxon>Flavobacteriia</taxon>
        <taxon>Flavobacteriales</taxon>
        <taxon>Weeksellaceae</taxon>
        <taxon>Chryseobacterium group</taxon>
        <taxon>Kaistella</taxon>
    </lineage>
</organism>
<dbReference type="EMBL" id="RJUG01000003">
    <property type="protein sequence ID" value="ROI09230.1"/>
    <property type="molecule type" value="Genomic_DNA"/>
</dbReference>
<evidence type="ECO:0000313" key="1">
    <source>
        <dbReference type="EMBL" id="ROI09230.1"/>
    </source>
</evidence>
<reference evidence="2" key="2">
    <citation type="submission" date="2018-11" db="EMBL/GenBank/DDBJ databases">
        <title>Proposal to divide the Flavobacteriaceae and reorganize its genera based on Amino Acid Identity values calculated from whole genome sequences.</title>
        <authorList>
            <person name="Nicholson A.C."/>
            <person name="Gulvik C.A."/>
            <person name="Whitney A.M."/>
            <person name="Humrighouse B.W."/>
            <person name="Bell M."/>
            <person name="Holmens B."/>
            <person name="Steigerwalt A."/>
            <person name="Villarma A."/>
            <person name="Sheth M."/>
            <person name="Batra D."/>
            <person name="Pryor J."/>
            <person name="Bernardet J.-F."/>
            <person name="Hugo C."/>
            <person name="Kampfer P."/>
            <person name="Newman J."/>
            <person name="Mcquiston J.R."/>
        </authorList>
    </citation>
    <scope>NUCLEOTIDE SEQUENCE [LARGE SCALE GENOMIC DNA]</scope>
    <source>
        <strain evidence="2">H3056</strain>
    </source>
</reference>
<evidence type="ECO:0008006" key="3">
    <source>
        <dbReference type="Google" id="ProtNLM"/>
    </source>
</evidence>
<reference evidence="2" key="1">
    <citation type="submission" date="2018-11" db="EMBL/GenBank/DDBJ databases">
        <title>Proposal to divide the Flavobacteriaceae and reorganize its genera based on Amino Acid Identity values calculated from whole genome sequences.</title>
        <authorList>
            <person name="Nicholson A.C."/>
            <person name="Gulvik C.A."/>
            <person name="Whitney A.M."/>
            <person name="Humrighouse B.W."/>
            <person name="Bell M."/>
            <person name="Holmes B."/>
            <person name="Steigerwalt A."/>
            <person name="Villarma A."/>
            <person name="Sheth M."/>
            <person name="Batra D."/>
            <person name="Pryor J."/>
            <person name="Bernardet J.-F."/>
            <person name="Hugo C."/>
            <person name="Kampfer P."/>
            <person name="Newman J."/>
            <person name="Mcquiston J.R."/>
        </authorList>
    </citation>
    <scope>NUCLEOTIDE SEQUENCE [LARGE SCALE GENOMIC DNA]</scope>
    <source>
        <strain evidence="2">H3056</strain>
    </source>
</reference>
<dbReference type="AlphaFoldDB" id="A0A3N0WVY1"/>
<evidence type="ECO:0000313" key="2">
    <source>
        <dbReference type="Proteomes" id="UP000270224"/>
    </source>
</evidence>
<comment type="caution">
    <text evidence="1">The sequence shown here is derived from an EMBL/GenBank/DDBJ whole genome shotgun (WGS) entry which is preliminary data.</text>
</comment>
<proteinExistence type="predicted"/>
<gene>
    <name evidence="1" type="ORF">EGI11_07400</name>
</gene>